<dbReference type="Pfam" id="PF20700">
    <property type="entry name" value="Mutator"/>
    <property type="match status" value="1"/>
</dbReference>
<organism evidence="2 3">
    <name type="scientific">Mizuhopecten yessoensis</name>
    <name type="common">Japanese scallop</name>
    <name type="synonym">Patinopecten yessoensis</name>
    <dbReference type="NCBI Taxonomy" id="6573"/>
    <lineage>
        <taxon>Eukaryota</taxon>
        <taxon>Metazoa</taxon>
        <taxon>Spiralia</taxon>
        <taxon>Lophotrochozoa</taxon>
        <taxon>Mollusca</taxon>
        <taxon>Bivalvia</taxon>
        <taxon>Autobranchia</taxon>
        <taxon>Pteriomorphia</taxon>
        <taxon>Pectinida</taxon>
        <taxon>Pectinoidea</taxon>
        <taxon>Pectinidae</taxon>
        <taxon>Mizuhopecten</taxon>
    </lineage>
</organism>
<evidence type="ECO:0000259" key="1">
    <source>
        <dbReference type="Pfam" id="PF20700"/>
    </source>
</evidence>
<evidence type="ECO:0000313" key="2">
    <source>
        <dbReference type="EMBL" id="OWF40913.1"/>
    </source>
</evidence>
<keyword evidence="3" id="KW-1185">Reference proteome</keyword>
<accession>A0A210PWR1</accession>
<gene>
    <name evidence="2" type="ORF">KP79_PYT22712</name>
</gene>
<sequence>MVAVRDLSGRFKRLASKIRPVKKLQVLIDHNYSGGHFCKGEGSCENDDWHLFNNIKLGKHAERSVWKDGRRIVEFDVLLSNLSSCQSCKLEPIPLTSLNIVGEFRKGLSGSLYVKCQNPDCGAVNKATYGKTHHIKLNGMPCFVVNTKLGTSMIDCVGGRDNNFLSTLNIKPINSRSLRAMENRAGGYVEAVSKTSTKMAAKESFQMEMEDIAKQESLEAQKSMGESICVLGVTPLPDASPSVGVEGSWYPLLEV</sequence>
<dbReference type="Proteomes" id="UP000242188">
    <property type="component" value="Unassembled WGS sequence"/>
</dbReference>
<dbReference type="EMBL" id="NEDP02005436">
    <property type="protein sequence ID" value="OWF40913.1"/>
    <property type="molecule type" value="Genomic_DNA"/>
</dbReference>
<proteinExistence type="predicted"/>
<reference evidence="2 3" key="1">
    <citation type="journal article" date="2017" name="Nat. Ecol. Evol.">
        <title>Scallop genome provides insights into evolution of bilaterian karyotype and development.</title>
        <authorList>
            <person name="Wang S."/>
            <person name="Zhang J."/>
            <person name="Jiao W."/>
            <person name="Li J."/>
            <person name="Xun X."/>
            <person name="Sun Y."/>
            <person name="Guo X."/>
            <person name="Huan P."/>
            <person name="Dong B."/>
            <person name="Zhang L."/>
            <person name="Hu X."/>
            <person name="Sun X."/>
            <person name="Wang J."/>
            <person name="Zhao C."/>
            <person name="Wang Y."/>
            <person name="Wang D."/>
            <person name="Huang X."/>
            <person name="Wang R."/>
            <person name="Lv J."/>
            <person name="Li Y."/>
            <person name="Zhang Z."/>
            <person name="Liu B."/>
            <person name="Lu W."/>
            <person name="Hui Y."/>
            <person name="Liang J."/>
            <person name="Zhou Z."/>
            <person name="Hou R."/>
            <person name="Li X."/>
            <person name="Liu Y."/>
            <person name="Li H."/>
            <person name="Ning X."/>
            <person name="Lin Y."/>
            <person name="Zhao L."/>
            <person name="Xing Q."/>
            <person name="Dou J."/>
            <person name="Li Y."/>
            <person name="Mao J."/>
            <person name="Guo H."/>
            <person name="Dou H."/>
            <person name="Li T."/>
            <person name="Mu C."/>
            <person name="Jiang W."/>
            <person name="Fu Q."/>
            <person name="Fu X."/>
            <person name="Miao Y."/>
            <person name="Liu J."/>
            <person name="Yu Q."/>
            <person name="Li R."/>
            <person name="Liao H."/>
            <person name="Li X."/>
            <person name="Kong Y."/>
            <person name="Jiang Z."/>
            <person name="Chourrout D."/>
            <person name="Li R."/>
            <person name="Bao Z."/>
        </authorList>
    </citation>
    <scope>NUCLEOTIDE SEQUENCE [LARGE SCALE GENOMIC DNA]</scope>
    <source>
        <strain evidence="2 3">PY_sf001</strain>
    </source>
</reference>
<evidence type="ECO:0000313" key="3">
    <source>
        <dbReference type="Proteomes" id="UP000242188"/>
    </source>
</evidence>
<dbReference type="OrthoDB" id="6156163at2759"/>
<name>A0A210PWR1_MIZYE</name>
<feature type="domain" description="Mutator-like transposase" evidence="1">
    <location>
        <begin position="69"/>
        <end position="216"/>
    </location>
</feature>
<comment type="caution">
    <text evidence="2">The sequence shown here is derived from an EMBL/GenBank/DDBJ whole genome shotgun (WGS) entry which is preliminary data.</text>
</comment>
<dbReference type="AlphaFoldDB" id="A0A210PWR1"/>
<protein>
    <recommendedName>
        <fullName evidence="1">Mutator-like transposase domain-containing protein</fullName>
    </recommendedName>
</protein>
<dbReference type="InterPro" id="IPR049012">
    <property type="entry name" value="Mutator_transp_dom"/>
</dbReference>